<evidence type="ECO:0000256" key="1">
    <source>
        <dbReference type="SAM" id="MobiDB-lite"/>
    </source>
</evidence>
<comment type="caution">
    <text evidence="2">The sequence shown here is derived from an EMBL/GenBank/DDBJ whole genome shotgun (WGS) entry which is preliminary data.</text>
</comment>
<keyword evidence="3" id="KW-1185">Reference proteome</keyword>
<dbReference type="AlphaFoldDB" id="A0A9P3G025"/>
<feature type="region of interest" description="Disordered" evidence="1">
    <location>
        <begin position="17"/>
        <end position="43"/>
    </location>
</feature>
<protein>
    <submittedName>
        <fullName evidence="2">Uncharacterized protein</fullName>
    </submittedName>
</protein>
<evidence type="ECO:0000313" key="2">
    <source>
        <dbReference type="EMBL" id="GJE85761.1"/>
    </source>
</evidence>
<accession>A0A9P3G025</accession>
<sequence length="110" mass="11728">MARKKVTGRLSACERAALQRRQRGTPRPLYSCPDPGGAHASTGRQLTARLAGGSLGEIEPRPSPGCPCSGEPRRFLGIFIAPHYSSQDAVNSSLPFLISRHSASDACLQL</sequence>
<dbReference type="Proteomes" id="UP000703269">
    <property type="component" value="Unassembled WGS sequence"/>
</dbReference>
<evidence type="ECO:0000313" key="3">
    <source>
        <dbReference type="Proteomes" id="UP000703269"/>
    </source>
</evidence>
<gene>
    <name evidence="2" type="ORF">PsYK624_018400</name>
</gene>
<dbReference type="EMBL" id="BPQB01000003">
    <property type="protein sequence ID" value="GJE85761.1"/>
    <property type="molecule type" value="Genomic_DNA"/>
</dbReference>
<name>A0A9P3G025_9APHY</name>
<organism evidence="2 3">
    <name type="scientific">Phanerochaete sordida</name>
    <dbReference type="NCBI Taxonomy" id="48140"/>
    <lineage>
        <taxon>Eukaryota</taxon>
        <taxon>Fungi</taxon>
        <taxon>Dikarya</taxon>
        <taxon>Basidiomycota</taxon>
        <taxon>Agaricomycotina</taxon>
        <taxon>Agaricomycetes</taxon>
        <taxon>Polyporales</taxon>
        <taxon>Phanerochaetaceae</taxon>
        <taxon>Phanerochaete</taxon>
    </lineage>
</organism>
<proteinExistence type="predicted"/>
<reference evidence="2 3" key="1">
    <citation type="submission" date="2021-08" db="EMBL/GenBank/DDBJ databases">
        <title>Draft Genome Sequence of Phanerochaete sordida strain YK-624.</title>
        <authorList>
            <person name="Mori T."/>
            <person name="Dohra H."/>
            <person name="Suzuki T."/>
            <person name="Kawagishi H."/>
            <person name="Hirai H."/>
        </authorList>
    </citation>
    <scope>NUCLEOTIDE SEQUENCE [LARGE SCALE GENOMIC DNA]</scope>
    <source>
        <strain evidence="2 3">YK-624</strain>
    </source>
</reference>